<feature type="region of interest" description="Disordered" evidence="1">
    <location>
        <begin position="1"/>
        <end position="21"/>
    </location>
</feature>
<evidence type="ECO:0000313" key="3">
    <source>
        <dbReference type="Proteomes" id="UP001190700"/>
    </source>
</evidence>
<gene>
    <name evidence="2" type="ORF">CYMTET_9195</name>
</gene>
<keyword evidence="3" id="KW-1185">Reference proteome</keyword>
<evidence type="ECO:0000313" key="2">
    <source>
        <dbReference type="EMBL" id="KAK3283095.1"/>
    </source>
</evidence>
<name>A0AAE0GRY3_9CHLO</name>
<accession>A0AAE0GRY3</accession>
<comment type="caution">
    <text evidence="2">The sequence shown here is derived from an EMBL/GenBank/DDBJ whole genome shotgun (WGS) entry which is preliminary data.</text>
</comment>
<reference evidence="2 3" key="1">
    <citation type="journal article" date="2015" name="Genome Biol. Evol.">
        <title>Comparative Genomics of a Bacterivorous Green Alga Reveals Evolutionary Causalities and Consequences of Phago-Mixotrophic Mode of Nutrition.</title>
        <authorList>
            <person name="Burns J.A."/>
            <person name="Paasch A."/>
            <person name="Narechania A."/>
            <person name="Kim E."/>
        </authorList>
    </citation>
    <scope>NUCLEOTIDE SEQUENCE [LARGE SCALE GENOMIC DNA]</scope>
    <source>
        <strain evidence="2 3">PLY_AMNH</strain>
    </source>
</reference>
<proteinExistence type="predicted"/>
<organism evidence="2 3">
    <name type="scientific">Cymbomonas tetramitiformis</name>
    <dbReference type="NCBI Taxonomy" id="36881"/>
    <lineage>
        <taxon>Eukaryota</taxon>
        <taxon>Viridiplantae</taxon>
        <taxon>Chlorophyta</taxon>
        <taxon>Pyramimonadophyceae</taxon>
        <taxon>Pyramimonadales</taxon>
        <taxon>Pyramimonadaceae</taxon>
        <taxon>Cymbomonas</taxon>
    </lineage>
</organism>
<sequence>MTVHESAPAEASTPKAAVPPGSAKMPVDLVNEALPASLDLDAPFPPLPATMQQVLENAKGTNQDPLEVATALKAQTEVQLQQLQTQLELAVGWVKVKEIEKLTAELKLEKMRKDLTSCSEEDRPQQEEEAAQARLSLKAKEVAIARLKEFKLRTELRVVTLREQHKKAELELENIKIVQRTKEMTEEIQDIKAYIAVVKGDNGEKAQLGGLYNPDRDTFFYSDCKVGGLGKWYCEILEEREAWKRYPAQKWFVSQAGCQIYCPVGKVTVDYSDQPDFCLTTSSLTGSDWLEDKAKLASLTRHLQPPTYEIKDRKWVGETPPDETPPGEPSFIWFVKETDKNYATGIHLAGTITECLQLAQPNTHYVVQPHI</sequence>
<protein>
    <submittedName>
        <fullName evidence="2">Uncharacterized protein</fullName>
    </submittedName>
</protein>
<dbReference type="Proteomes" id="UP001190700">
    <property type="component" value="Unassembled WGS sequence"/>
</dbReference>
<dbReference type="AlphaFoldDB" id="A0AAE0GRY3"/>
<evidence type="ECO:0000256" key="1">
    <source>
        <dbReference type="SAM" id="MobiDB-lite"/>
    </source>
</evidence>
<dbReference type="EMBL" id="LGRX02003031">
    <property type="protein sequence ID" value="KAK3283095.1"/>
    <property type="molecule type" value="Genomic_DNA"/>
</dbReference>
<feature type="non-terminal residue" evidence="2">
    <location>
        <position position="371"/>
    </location>
</feature>